<dbReference type="InParanoid" id="A0A316YL37"/>
<evidence type="ECO:0000256" key="1">
    <source>
        <dbReference type="ARBA" id="ARBA00004123"/>
    </source>
</evidence>
<dbReference type="InterPro" id="IPR050613">
    <property type="entry name" value="Sec_Metabolite_Reg"/>
</dbReference>
<dbReference type="CDD" id="cd00067">
    <property type="entry name" value="GAL4"/>
    <property type="match status" value="1"/>
</dbReference>
<evidence type="ECO:0000259" key="3">
    <source>
        <dbReference type="PROSITE" id="PS50048"/>
    </source>
</evidence>
<dbReference type="Pfam" id="PF00172">
    <property type="entry name" value="Zn_clus"/>
    <property type="match status" value="1"/>
</dbReference>
<dbReference type="GO" id="GO:0008270">
    <property type="term" value="F:zinc ion binding"/>
    <property type="evidence" value="ECO:0007669"/>
    <property type="project" value="InterPro"/>
</dbReference>
<dbReference type="InterPro" id="IPR036864">
    <property type="entry name" value="Zn2-C6_fun-type_DNA-bd_sf"/>
</dbReference>
<gene>
    <name evidence="4" type="ORF">FA10DRAFT_268920</name>
</gene>
<dbReference type="PANTHER" id="PTHR31001:SF89">
    <property type="entry name" value="ZN(2)-C6 FUNGAL-TYPE DOMAIN-CONTAINING PROTEIN"/>
    <property type="match status" value="1"/>
</dbReference>
<sequence length="451" mass="50179">MPNRRANERRSCDQCRKRKCLCDRTKPCSNCAVRGLAHLCYAGDGRPSPMSTPSRMRTETPRVLPSSMERVDSAFFATTTTTTAESPSVSSISMAPALADGHSYLSTRQTHFDNSERQAKGPVLAWEQVSEVLPSRAICKRLLAFFLTESINQSVVDTDVFASTSEQLWKGMAVSQRWLANFFMILSIAAITVPQHHDLRATYLDFRKSQQLWSEQACKLLDGTTAGAEPPSESEMLNEVTFRALEALRSLLLGDMEACWEAIGRSIRKGATIHLFDHSECTSATREECARRSALARMILVTDRWMCFNRNRPFGIASHYVSLHGRETTTLDVRILRALEACHDFNIASTRLSLADRSERGLRLLQLIDTEFVGCLSDLRVDINLTKGVPVGIFTSLESGKVGQVASLVSSFLYMQCVFGMRFIGQNAAPYALRRCSIEGADSLIKTVPVL</sequence>
<evidence type="ECO:0000313" key="4">
    <source>
        <dbReference type="EMBL" id="PWN88773.1"/>
    </source>
</evidence>
<dbReference type="CDD" id="cd12148">
    <property type="entry name" value="fungal_TF_MHR"/>
    <property type="match status" value="1"/>
</dbReference>
<dbReference type="SUPFAM" id="SSF57701">
    <property type="entry name" value="Zn2/Cys6 DNA-binding domain"/>
    <property type="match status" value="1"/>
</dbReference>
<dbReference type="PROSITE" id="PS50048">
    <property type="entry name" value="ZN2_CY6_FUNGAL_2"/>
    <property type="match status" value="1"/>
</dbReference>
<keyword evidence="5" id="KW-1185">Reference proteome</keyword>
<evidence type="ECO:0000256" key="2">
    <source>
        <dbReference type="ARBA" id="ARBA00023242"/>
    </source>
</evidence>
<reference evidence="4 5" key="1">
    <citation type="journal article" date="2018" name="Mol. Biol. Evol.">
        <title>Broad Genomic Sampling Reveals a Smut Pathogenic Ancestry of the Fungal Clade Ustilaginomycotina.</title>
        <authorList>
            <person name="Kijpornyongpan T."/>
            <person name="Mondo S.J."/>
            <person name="Barry K."/>
            <person name="Sandor L."/>
            <person name="Lee J."/>
            <person name="Lipzen A."/>
            <person name="Pangilinan J."/>
            <person name="LaButti K."/>
            <person name="Hainaut M."/>
            <person name="Henrissat B."/>
            <person name="Grigoriev I.V."/>
            <person name="Spatafora J.W."/>
            <person name="Aime M.C."/>
        </authorList>
    </citation>
    <scope>NUCLEOTIDE SEQUENCE [LARGE SCALE GENOMIC DNA]</scope>
    <source>
        <strain evidence="4 5">MCA 4198</strain>
    </source>
</reference>
<dbReference type="PANTHER" id="PTHR31001">
    <property type="entry name" value="UNCHARACTERIZED TRANSCRIPTIONAL REGULATORY PROTEIN"/>
    <property type="match status" value="1"/>
</dbReference>
<proteinExistence type="predicted"/>
<feature type="domain" description="Zn(2)-C6 fungal-type" evidence="3">
    <location>
        <begin position="11"/>
        <end position="40"/>
    </location>
</feature>
<organism evidence="4 5">
    <name type="scientific">Acaromyces ingoldii</name>
    <dbReference type="NCBI Taxonomy" id="215250"/>
    <lineage>
        <taxon>Eukaryota</taxon>
        <taxon>Fungi</taxon>
        <taxon>Dikarya</taxon>
        <taxon>Basidiomycota</taxon>
        <taxon>Ustilaginomycotina</taxon>
        <taxon>Exobasidiomycetes</taxon>
        <taxon>Exobasidiales</taxon>
        <taxon>Cryptobasidiaceae</taxon>
        <taxon>Acaromyces</taxon>
    </lineage>
</organism>
<protein>
    <recommendedName>
        <fullName evidence="3">Zn(2)-C6 fungal-type domain-containing protein</fullName>
    </recommendedName>
</protein>
<dbReference type="GeneID" id="37044447"/>
<dbReference type="GO" id="GO:0000981">
    <property type="term" value="F:DNA-binding transcription factor activity, RNA polymerase II-specific"/>
    <property type="evidence" value="ECO:0007669"/>
    <property type="project" value="InterPro"/>
</dbReference>
<dbReference type="OrthoDB" id="3362851at2759"/>
<dbReference type="AlphaFoldDB" id="A0A316YL37"/>
<keyword evidence="2" id="KW-0539">Nucleus</keyword>
<dbReference type="Proteomes" id="UP000245768">
    <property type="component" value="Unassembled WGS sequence"/>
</dbReference>
<evidence type="ECO:0000313" key="5">
    <source>
        <dbReference type="Proteomes" id="UP000245768"/>
    </source>
</evidence>
<accession>A0A316YL37</accession>
<dbReference type="PROSITE" id="PS00463">
    <property type="entry name" value="ZN2_CY6_FUNGAL_1"/>
    <property type="match status" value="1"/>
</dbReference>
<dbReference type="SMART" id="SM00066">
    <property type="entry name" value="GAL4"/>
    <property type="match status" value="1"/>
</dbReference>
<name>A0A316YL37_9BASI</name>
<dbReference type="InterPro" id="IPR001138">
    <property type="entry name" value="Zn2Cys6_DnaBD"/>
</dbReference>
<dbReference type="EMBL" id="KZ819638">
    <property type="protein sequence ID" value="PWN88773.1"/>
    <property type="molecule type" value="Genomic_DNA"/>
</dbReference>
<dbReference type="GO" id="GO:0005634">
    <property type="term" value="C:nucleus"/>
    <property type="evidence" value="ECO:0007669"/>
    <property type="project" value="UniProtKB-SubCell"/>
</dbReference>
<comment type="subcellular location">
    <subcellularLocation>
        <location evidence="1">Nucleus</location>
    </subcellularLocation>
</comment>
<dbReference type="Gene3D" id="4.10.240.10">
    <property type="entry name" value="Zn(2)-C6 fungal-type DNA-binding domain"/>
    <property type="match status" value="1"/>
</dbReference>
<dbReference type="RefSeq" id="XP_025375971.1">
    <property type="nucleotide sequence ID" value="XM_025522531.1"/>
</dbReference>